<evidence type="ECO:0000256" key="6">
    <source>
        <dbReference type="SAM" id="MobiDB-lite"/>
    </source>
</evidence>
<feature type="domain" description="RRM" evidence="7">
    <location>
        <begin position="162"/>
        <end position="244"/>
    </location>
</feature>
<evidence type="ECO:0000256" key="2">
    <source>
        <dbReference type="ARBA" id="ARBA00022490"/>
    </source>
</evidence>
<dbReference type="InterPro" id="IPR012677">
    <property type="entry name" value="Nucleotide-bd_a/b_plait_sf"/>
</dbReference>
<dbReference type="AlphaFoldDB" id="A0A7R9GCG6"/>
<dbReference type="EMBL" id="OA882522">
    <property type="protein sequence ID" value="CAD7275806.1"/>
    <property type="molecule type" value="Genomic_DNA"/>
</dbReference>
<dbReference type="OrthoDB" id="3800936at2759"/>
<keyword evidence="2" id="KW-0963">Cytoplasm</keyword>
<dbReference type="SMART" id="SM00360">
    <property type="entry name" value="RRM"/>
    <property type="match status" value="2"/>
</dbReference>
<comment type="subcellular location">
    <subcellularLocation>
        <location evidence="1">Cytoplasm</location>
    </subcellularLocation>
</comment>
<dbReference type="GO" id="GO:0003723">
    <property type="term" value="F:RNA binding"/>
    <property type="evidence" value="ECO:0007669"/>
    <property type="project" value="UniProtKB-UniRule"/>
</dbReference>
<evidence type="ECO:0000256" key="4">
    <source>
        <dbReference type="ARBA" id="ARBA00022884"/>
    </source>
</evidence>
<evidence type="ECO:0000259" key="7">
    <source>
        <dbReference type="PROSITE" id="PS50102"/>
    </source>
</evidence>
<feature type="region of interest" description="Disordered" evidence="6">
    <location>
        <begin position="108"/>
        <end position="162"/>
    </location>
</feature>
<evidence type="ECO:0000256" key="1">
    <source>
        <dbReference type="ARBA" id="ARBA00004496"/>
    </source>
</evidence>
<sequence>MSSSSQLENLLIAERDRLTSLGFDQMTVEFIIGLYRENEQLSLGDIDDDVLKMLLQLGPKKAQNALTEFAISTRPNSCSPSRLSNKSKYLREIIAVIRSAKYDTGDDQNICSNPLKTEKPASPKAEIPASQSSHQDLPRRTHKRRSDDDEFEGRSNGIPQNQRLFVSNIPKNKDKYELFNEFSKHSTGLVDVIIYCSPDDKKKNRGFCFLDYDSHKNASSAKKKLGAGRPGVWNCDIIVDWADPLEEPDEETMSKVKVLYVRNLTQRATEDDIRDLFQEYGVVERVKKIKDYAFVHFTTRDNTIRALDACQGMDLCGAPMEITLAKPPSDKRKKEEILRKREIRMTSLMHDRGRYWNTSVHGTQRSSSLSRSSTNTSFDYNLARLQQPQQMPLLALAGLGSTAIIPPGGPPQSLAMNMHSSGQLQVSYPELLNAADFWDDFNELDMACSPLAPAAVPVPVAAAAVAAGVPVAPNAAFPFQPFFQQREAFDFMQNFLCAQQFQQANALDLHHDAGHHLSRGARVGAHQRG</sequence>
<name>A0A7R9GCG6_9CRUS</name>
<feature type="domain" description="RRM" evidence="7">
    <location>
        <begin position="257"/>
        <end position="327"/>
    </location>
</feature>
<keyword evidence="3" id="KW-0677">Repeat</keyword>
<dbReference type="Proteomes" id="UP000678499">
    <property type="component" value="Unassembled WGS sequence"/>
</dbReference>
<evidence type="ECO:0000256" key="5">
    <source>
        <dbReference type="PROSITE-ProRule" id="PRU00176"/>
    </source>
</evidence>
<organism evidence="8">
    <name type="scientific">Notodromas monacha</name>
    <dbReference type="NCBI Taxonomy" id="399045"/>
    <lineage>
        <taxon>Eukaryota</taxon>
        <taxon>Metazoa</taxon>
        <taxon>Ecdysozoa</taxon>
        <taxon>Arthropoda</taxon>
        <taxon>Crustacea</taxon>
        <taxon>Oligostraca</taxon>
        <taxon>Ostracoda</taxon>
        <taxon>Podocopa</taxon>
        <taxon>Podocopida</taxon>
        <taxon>Cypridocopina</taxon>
        <taxon>Cypridoidea</taxon>
        <taxon>Cyprididae</taxon>
        <taxon>Notodromas</taxon>
    </lineage>
</organism>
<dbReference type="PROSITE" id="PS50102">
    <property type="entry name" value="RRM"/>
    <property type="match status" value="2"/>
</dbReference>
<gene>
    <name evidence="8" type="ORF">NMOB1V02_LOCUS3592</name>
</gene>
<dbReference type="EMBL" id="CAJPEX010000485">
    <property type="protein sequence ID" value="CAG0915958.1"/>
    <property type="molecule type" value="Genomic_DNA"/>
</dbReference>
<protein>
    <recommendedName>
        <fullName evidence="7">RRM domain-containing protein</fullName>
    </recommendedName>
</protein>
<evidence type="ECO:0000313" key="8">
    <source>
        <dbReference type="EMBL" id="CAD7275806.1"/>
    </source>
</evidence>
<reference evidence="8" key="1">
    <citation type="submission" date="2020-11" db="EMBL/GenBank/DDBJ databases">
        <authorList>
            <person name="Tran Van P."/>
        </authorList>
    </citation>
    <scope>NUCLEOTIDE SEQUENCE</scope>
</reference>
<dbReference type="Gene3D" id="3.30.70.330">
    <property type="match status" value="2"/>
</dbReference>
<evidence type="ECO:0000256" key="3">
    <source>
        <dbReference type="ARBA" id="ARBA00022737"/>
    </source>
</evidence>
<accession>A0A7R9GCG6</accession>
<dbReference type="SUPFAM" id="SSF54928">
    <property type="entry name" value="RNA-binding domain, RBD"/>
    <property type="match status" value="2"/>
</dbReference>
<dbReference type="FunFam" id="3.30.70.330:FF:000023">
    <property type="entry name" value="Heterogeneous nuclear ribonucleoprotein q isoform"/>
    <property type="match status" value="1"/>
</dbReference>
<keyword evidence="9" id="KW-1185">Reference proteome</keyword>
<dbReference type="InterPro" id="IPR000504">
    <property type="entry name" value="RRM_dom"/>
</dbReference>
<dbReference type="CDD" id="cd12250">
    <property type="entry name" value="RRM2_hnRNPR_like"/>
    <property type="match status" value="1"/>
</dbReference>
<dbReference type="Pfam" id="PF00076">
    <property type="entry name" value="RRM_1"/>
    <property type="match status" value="2"/>
</dbReference>
<proteinExistence type="predicted"/>
<dbReference type="CDD" id="cd12251">
    <property type="entry name" value="RRM3_hnRNPR_like"/>
    <property type="match status" value="1"/>
</dbReference>
<evidence type="ECO:0000313" key="9">
    <source>
        <dbReference type="Proteomes" id="UP000678499"/>
    </source>
</evidence>
<dbReference type="GO" id="GO:0005737">
    <property type="term" value="C:cytoplasm"/>
    <property type="evidence" value="ECO:0007669"/>
    <property type="project" value="UniProtKB-SubCell"/>
</dbReference>
<keyword evidence="4 5" id="KW-0694">RNA-binding</keyword>
<dbReference type="InterPro" id="IPR035979">
    <property type="entry name" value="RBD_domain_sf"/>
</dbReference>
<dbReference type="PANTHER" id="PTHR21245">
    <property type="entry name" value="HETEROGENEOUS NUCLEAR RIBONUCLEOPROTEIN"/>
    <property type="match status" value="1"/>
</dbReference>
<dbReference type="FunFam" id="3.30.70.330:FF:000027">
    <property type="entry name" value="Heterogeneous nuclear ribonucleoprotein q isoform"/>
    <property type="match status" value="1"/>
</dbReference>